<accession>A0A4Y2IET0</accession>
<reference evidence="1 2" key="1">
    <citation type="journal article" date="2019" name="Sci. Rep.">
        <title>Orb-weaving spider Araneus ventricosus genome elucidates the spidroin gene catalogue.</title>
        <authorList>
            <person name="Kono N."/>
            <person name="Nakamura H."/>
            <person name="Ohtoshi R."/>
            <person name="Moran D.A.P."/>
            <person name="Shinohara A."/>
            <person name="Yoshida Y."/>
            <person name="Fujiwara M."/>
            <person name="Mori M."/>
            <person name="Tomita M."/>
            <person name="Arakawa K."/>
        </authorList>
    </citation>
    <scope>NUCLEOTIDE SEQUENCE [LARGE SCALE GENOMIC DNA]</scope>
</reference>
<dbReference type="AlphaFoldDB" id="A0A4Y2IET0"/>
<protein>
    <submittedName>
        <fullName evidence="1">Uncharacterized protein</fullName>
    </submittedName>
</protein>
<organism evidence="1 2">
    <name type="scientific">Araneus ventricosus</name>
    <name type="common">Orbweaver spider</name>
    <name type="synonym">Epeira ventricosa</name>
    <dbReference type="NCBI Taxonomy" id="182803"/>
    <lineage>
        <taxon>Eukaryota</taxon>
        <taxon>Metazoa</taxon>
        <taxon>Ecdysozoa</taxon>
        <taxon>Arthropoda</taxon>
        <taxon>Chelicerata</taxon>
        <taxon>Arachnida</taxon>
        <taxon>Araneae</taxon>
        <taxon>Araneomorphae</taxon>
        <taxon>Entelegynae</taxon>
        <taxon>Araneoidea</taxon>
        <taxon>Araneidae</taxon>
        <taxon>Araneus</taxon>
    </lineage>
</organism>
<proteinExistence type="predicted"/>
<evidence type="ECO:0000313" key="2">
    <source>
        <dbReference type="Proteomes" id="UP000499080"/>
    </source>
</evidence>
<sequence>MNAIEDTIYLTLYDLNFELGHDIQRNALNHAPLFITKSVAQKISPQQSPPTTRVMSQDRKRANLRFRALIDVDVTNPRNVWSKGNEEEVF</sequence>
<gene>
    <name evidence="1" type="ORF">AVEN_77157_1</name>
</gene>
<dbReference type="Proteomes" id="UP000499080">
    <property type="component" value="Unassembled WGS sequence"/>
</dbReference>
<evidence type="ECO:0000313" key="1">
    <source>
        <dbReference type="EMBL" id="GBM75789.1"/>
    </source>
</evidence>
<name>A0A4Y2IET0_ARAVE</name>
<keyword evidence="2" id="KW-1185">Reference proteome</keyword>
<comment type="caution">
    <text evidence="1">The sequence shown here is derived from an EMBL/GenBank/DDBJ whole genome shotgun (WGS) entry which is preliminary data.</text>
</comment>
<dbReference type="EMBL" id="BGPR01002578">
    <property type="protein sequence ID" value="GBM75789.1"/>
    <property type="molecule type" value="Genomic_DNA"/>
</dbReference>